<keyword evidence="5 9" id="KW-0064">Aspartyl protease</keyword>
<evidence type="ECO:0000313" key="11">
    <source>
        <dbReference type="EMBL" id="MBB5032979.1"/>
    </source>
</evidence>
<evidence type="ECO:0000313" key="12">
    <source>
        <dbReference type="Proteomes" id="UP000590740"/>
    </source>
</evidence>
<feature type="active site" evidence="9">
    <location>
        <position position="152"/>
    </location>
</feature>
<dbReference type="GO" id="GO:0006508">
    <property type="term" value="P:proteolysis"/>
    <property type="evidence" value="ECO:0007669"/>
    <property type="project" value="UniProtKB-KW"/>
</dbReference>
<evidence type="ECO:0000256" key="6">
    <source>
        <dbReference type="ARBA" id="ARBA00022801"/>
    </source>
</evidence>
<dbReference type="Proteomes" id="UP000590740">
    <property type="component" value="Unassembled WGS sequence"/>
</dbReference>
<keyword evidence="7 9" id="KW-1133">Transmembrane helix</keyword>
<comment type="pathway">
    <text evidence="9">Protein modification; lipoprotein biosynthesis (signal peptide cleavage).</text>
</comment>
<dbReference type="GO" id="GO:0004190">
    <property type="term" value="F:aspartic-type endopeptidase activity"/>
    <property type="evidence" value="ECO:0007669"/>
    <property type="project" value="UniProtKB-UniRule"/>
</dbReference>
<accession>A0A7W7YBC2</accession>
<keyword evidence="4 9" id="KW-0812">Transmembrane</keyword>
<proteinExistence type="inferred from homology"/>
<comment type="caution">
    <text evidence="11">The sequence shown here is derived from an EMBL/GenBank/DDBJ whole genome shotgun (WGS) entry which is preliminary data.</text>
</comment>
<dbReference type="HAMAP" id="MF_00161">
    <property type="entry name" value="LspA"/>
    <property type="match status" value="1"/>
</dbReference>
<comment type="catalytic activity">
    <reaction evidence="9">
        <text>Release of signal peptides from bacterial membrane prolipoproteins. Hydrolyzes -Xaa-Yaa-Zaa-|-(S,diacylglyceryl)Cys-, in which Xaa is hydrophobic (preferably Leu), and Yaa (Ala or Ser) and Zaa (Gly or Ala) have small, neutral side chains.</text>
        <dbReference type="EC" id="3.4.23.36"/>
    </reaction>
</comment>
<evidence type="ECO:0000256" key="3">
    <source>
        <dbReference type="ARBA" id="ARBA00022670"/>
    </source>
</evidence>
<dbReference type="PRINTS" id="PR00781">
    <property type="entry name" value="LIPOSIGPTASE"/>
</dbReference>
<evidence type="ECO:0000256" key="2">
    <source>
        <dbReference type="ARBA" id="ARBA00022475"/>
    </source>
</evidence>
<evidence type="ECO:0000256" key="4">
    <source>
        <dbReference type="ARBA" id="ARBA00022692"/>
    </source>
</evidence>
<keyword evidence="6 9" id="KW-0378">Hydrolase</keyword>
<dbReference type="PANTHER" id="PTHR33695">
    <property type="entry name" value="LIPOPROTEIN SIGNAL PEPTIDASE"/>
    <property type="match status" value="1"/>
</dbReference>
<dbReference type="AlphaFoldDB" id="A0A7W7YBC2"/>
<protein>
    <recommendedName>
        <fullName evidence="9">Lipoprotein signal peptidase</fullName>
        <ecNumber evidence="9">3.4.23.36</ecNumber>
    </recommendedName>
    <alternativeName>
        <fullName evidence="9">Prolipoprotein signal peptidase</fullName>
    </alternativeName>
    <alternativeName>
        <fullName evidence="9">Signal peptidase II</fullName>
        <shortName evidence="9">SPase II</shortName>
    </alternativeName>
</protein>
<keyword evidence="3 9" id="KW-0645">Protease</keyword>
<dbReference type="RefSeq" id="WP_184339904.1">
    <property type="nucleotide sequence ID" value="NZ_JACHIG010000005.1"/>
</dbReference>
<comment type="subcellular location">
    <subcellularLocation>
        <location evidence="9">Cell membrane</location>
        <topology evidence="9">Multi-pass membrane protein</topology>
    </subcellularLocation>
</comment>
<dbReference type="EMBL" id="JACHIG010000005">
    <property type="protein sequence ID" value="MBB5032979.1"/>
    <property type="molecule type" value="Genomic_DNA"/>
</dbReference>
<dbReference type="InterPro" id="IPR001872">
    <property type="entry name" value="Peptidase_A8"/>
</dbReference>
<evidence type="ECO:0000256" key="10">
    <source>
        <dbReference type="RuleBase" id="RU004181"/>
    </source>
</evidence>
<comment type="function">
    <text evidence="9">This protein specifically catalyzes the removal of signal peptides from prolipoproteins.</text>
</comment>
<dbReference type="UniPathway" id="UPA00665"/>
<evidence type="ECO:0000256" key="9">
    <source>
        <dbReference type="HAMAP-Rule" id="MF_00161"/>
    </source>
</evidence>
<evidence type="ECO:0000256" key="1">
    <source>
        <dbReference type="ARBA" id="ARBA00006139"/>
    </source>
</evidence>
<dbReference type="PANTHER" id="PTHR33695:SF1">
    <property type="entry name" value="LIPOPROTEIN SIGNAL PEPTIDASE"/>
    <property type="match status" value="1"/>
</dbReference>
<organism evidence="11 12">
    <name type="scientific">Prosthecobacter vanneervenii</name>
    <dbReference type="NCBI Taxonomy" id="48466"/>
    <lineage>
        <taxon>Bacteria</taxon>
        <taxon>Pseudomonadati</taxon>
        <taxon>Verrucomicrobiota</taxon>
        <taxon>Verrucomicrobiia</taxon>
        <taxon>Verrucomicrobiales</taxon>
        <taxon>Verrucomicrobiaceae</taxon>
        <taxon>Prosthecobacter</taxon>
    </lineage>
</organism>
<evidence type="ECO:0000256" key="7">
    <source>
        <dbReference type="ARBA" id="ARBA00022989"/>
    </source>
</evidence>
<sequence length="178" mass="19857">MIRLFLLLSLPLYILDQLSKSWIVQHFRLYETEQEVIPGVFWLHHAANTGVAFGMFNGTQYANYVFTAVSLGALAFIRYMHVKGYFPGALSRTAVALLVSGVFGNLTDRLFRSHDGGHLLDGKLFDGYVVDFLKFDFGFPPFHPWPSFNVADSCVVSAAILLALASFFETPPTAEKKA</sequence>
<keyword evidence="12" id="KW-1185">Reference proteome</keyword>
<dbReference type="GO" id="GO:0005886">
    <property type="term" value="C:plasma membrane"/>
    <property type="evidence" value="ECO:0007669"/>
    <property type="project" value="UniProtKB-SubCell"/>
</dbReference>
<evidence type="ECO:0000256" key="5">
    <source>
        <dbReference type="ARBA" id="ARBA00022750"/>
    </source>
</evidence>
<evidence type="ECO:0000256" key="8">
    <source>
        <dbReference type="ARBA" id="ARBA00023136"/>
    </source>
</evidence>
<gene>
    <name evidence="9" type="primary">lspA</name>
    <name evidence="11" type="ORF">HNQ65_002562</name>
</gene>
<dbReference type="Pfam" id="PF01252">
    <property type="entry name" value="Peptidase_A8"/>
    <property type="match status" value="1"/>
</dbReference>
<dbReference type="EC" id="3.4.23.36" evidence="9"/>
<name>A0A7W7YBC2_9BACT</name>
<comment type="similarity">
    <text evidence="1 9 10">Belongs to the peptidase A8 family.</text>
</comment>
<feature type="active site" evidence="9">
    <location>
        <position position="131"/>
    </location>
</feature>
<reference evidence="11 12" key="1">
    <citation type="submission" date="2020-08" db="EMBL/GenBank/DDBJ databases">
        <title>Genomic Encyclopedia of Type Strains, Phase IV (KMG-IV): sequencing the most valuable type-strain genomes for metagenomic binning, comparative biology and taxonomic classification.</title>
        <authorList>
            <person name="Goeker M."/>
        </authorList>
    </citation>
    <scope>NUCLEOTIDE SEQUENCE [LARGE SCALE GENOMIC DNA]</scope>
    <source>
        <strain evidence="11 12">DSM 12252</strain>
    </source>
</reference>
<keyword evidence="2 9" id="KW-1003">Cell membrane</keyword>
<dbReference type="NCBIfam" id="TIGR00077">
    <property type="entry name" value="lspA"/>
    <property type="match status" value="1"/>
</dbReference>
<keyword evidence="8 9" id="KW-0472">Membrane</keyword>